<evidence type="ECO:0000313" key="1">
    <source>
        <dbReference type="EMBL" id="MEW9491688.1"/>
    </source>
</evidence>
<sequence>MSVDSLSRTSDVLGIKIGEATAHILAAASIVEAIEGETEEVKETVRRYVDAWIAEVVPIKYFPGLAELISSRLKRKLTEVFDEISEDELGETLEVVAEFKKGLDNGEILYNYDEVEVRIERVMRALGIDLNAFSHLLEVSYLNEKFSRLISIFTVTIGIASVWDKTWTAESQ</sequence>
<name>A0ACC6TPN6_9CREN</name>
<reference evidence="1" key="1">
    <citation type="submission" date="2024-07" db="EMBL/GenBank/DDBJ databases">
        <title>Metagenome and Metagenome-Assembled Genomes of Archaea from a hot spring from the geothermal field of Los Azufres, Mexico.</title>
        <authorList>
            <person name="Marin-Paredes R."/>
            <person name="Martinez-Romero E."/>
            <person name="Servin-Garciduenas L.E."/>
        </authorList>
    </citation>
    <scope>NUCLEOTIDE SEQUENCE</scope>
    <source>
        <strain evidence="1">AZ1-454</strain>
    </source>
</reference>
<comment type="caution">
    <text evidence="1">The sequence shown here is derived from an EMBL/GenBank/DDBJ whole genome shotgun (WGS) entry which is preliminary data.</text>
</comment>
<proteinExistence type="predicted"/>
<organism evidence="1 2">
    <name type="scientific">Candidatus Aramenus sulfurataquae</name>
    <dbReference type="NCBI Taxonomy" id="1326980"/>
    <lineage>
        <taxon>Archaea</taxon>
        <taxon>Thermoproteota</taxon>
        <taxon>Thermoprotei</taxon>
        <taxon>Sulfolobales</taxon>
        <taxon>Sulfolobaceae</taxon>
        <taxon>Candidatus Aramenus</taxon>
    </lineage>
</organism>
<protein>
    <submittedName>
        <fullName evidence="1">Uncharacterized protein</fullName>
    </submittedName>
</protein>
<dbReference type="Proteomes" id="UP000053480">
    <property type="component" value="Unassembled WGS sequence"/>
</dbReference>
<accession>A0ACC6TPN6</accession>
<dbReference type="EMBL" id="JZWS03000006">
    <property type="protein sequence ID" value="MEW9491688.1"/>
    <property type="molecule type" value="Genomic_DNA"/>
</dbReference>
<evidence type="ECO:0000313" key="2">
    <source>
        <dbReference type="Proteomes" id="UP000053480"/>
    </source>
</evidence>
<gene>
    <name evidence="1" type="ORF">TQ35_0005745</name>
</gene>